<feature type="transmembrane region" description="Helical" evidence="8">
    <location>
        <begin position="161"/>
        <end position="181"/>
    </location>
</feature>
<feature type="transmembrane region" description="Helical" evidence="8">
    <location>
        <begin position="289"/>
        <end position="311"/>
    </location>
</feature>
<evidence type="ECO:0000259" key="9">
    <source>
        <dbReference type="PROSITE" id="PS50850"/>
    </source>
</evidence>
<dbReference type="PRINTS" id="PR01036">
    <property type="entry name" value="TCRTETB"/>
</dbReference>
<feature type="transmembrane region" description="Helical" evidence="8">
    <location>
        <begin position="450"/>
        <end position="473"/>
    </location>
</feature>
<keyword evidence="6 8" id="KW-0472">Membrane</keyword>
<feature type="transmembrane region" description="Helical" evidence="8">
    <location>
        <begin position="378"/>
        <end position="399"/>
    </location>
</feature>
<keyword evidence="5 8" id="KW-1133">Transmembrane helix</keyword>
<reference evidence="10 11" key="1">
    <citation type="submission" date="2020-08" db="EMBL/GenBank/DDBJ databases">
        <title>Sequencing the genomes of 1000 actinobacteria strains.</title>
        <authorList>
            <person name="Klenk H.-P."/>
        </authorList>
    </citation>
    <scope>NUCLEOTIDE SEQUENCE [LARGE SCALE GENOMIC DNA]</scope>
    <source>
        <strain evidence="10 11">DSM 44320</strain>
    </source>
</reference>
<dbReference type="PANTHER" id="PTHR42718">
    <property type="entry name" value="MAJOR FACILITATOR SUPERFAMILY MULTIDRUG TRANSPORTER MFSC"/>
    <property type="match status" value="1"/>
</dbReference>
<keyword evidence="4 8" id="KW-0812">Transmembrane</keyword>
<evidence type="ECO:0000313" key="10">
    <source>
        <dbReference type="EMBL" id="MBB3725041.1"/>
    </source>
</evidence>
<feature type="transmembrane region" description="Helical" evidence="8">
    <location>
        <begin position="77"/>
        <end position="94"/>
    </location>
</feature>
<dbReference type="Gene3D" id="1.20.1250.20">
    <property type="entry name" value="MFS general substrate transporter like domains"/>
    <property type="match status" value="1"/>
</dbReference>
<dbReference type="InterPro" id="IPR020846">
    <property type="entry name" value="MFS_dom"/>
</dbReference>
<feature type="transmembrane region" description="Helical" evidence="8">
    <location>
        <begin position="101"/>
        <end position="120"/>
    </location>
</feature>
<dbReference type="CDD" id="cd17321">
    <property type="entry name" value="MFS_MMR_MDR_like"/>
    <property type="match status" value="1"/>
</dbReference>
<evidence type="ECO:0000256" key="2">
    <source>
        <dbReference type="ARBA" id="ARBA00022448"/>
    </source>
</evidence>
<dbReference type="EMBL" id="JACIBV010000001">
    <property type="protein sequence ID" value="MBB3725041.1"/>
    <property type="molecule type" value="Genomic_DNA"/>
</dbReference>
<dbReference type="GeneID" id="95387500"/>
<keyword evidence="3" id="KW-1003">Cell membrane</keyword>
<dbReference type="Pfam" id="PF07690">
    <property type="entry name" value="MFS_1"/>
    <property type="match status" value="1"/>
</dbReference>
<evidence type="ECO:0000256" key="8">
    <source>
        <dbReference type="SAM" id="Phobius"/>
    </source>
</evidence>
<evidence type="ECO:0000256" key="1">
    <source>
        <dbReference type="ARBA" id="ARBA00004651"/>
    </source>
</evidence>
<dbReference type="PROSITE" id="PS50850">
    <property type="entry name" value="MFS"/>
    <property type="match status" value="1"/>
</dbReference>
<gene>
    <name evidence="10" type="ORF">FHR33_000901</name>
</gene>
<dbReference type="PANTHER" id="PTHR42718:SF46">
    <property type="entry name" value="BLR6921 PROTEIN"/>
    <property type="match status" value="1"/>
</dbReference>
<evidence type="ECO:0000256" key="3">
    <source>
        <dbReference type="ARBA" id="ARBA00022475"/>
    </source>
</evidence>
<evidence type="ECO:0000313" key="11">
    <source>
        <dbReference type="Proteomes" id="UP000579945"/>
    </source>
</evidence>
<comment type="caution">
    <text evidence="10">The sequence shown here is derived from an EMBL/GenBank/DDBJ whole genome shotgun (WGS) entry which is preliminary data.</text>
</comment>
<accession>A0A7W5UUV1</accession>
<evidence type="ECO:0000256" key="6">
    <source>
        <dbReference type="ARBA" id="ARBA00023136"/>
    </source>
</evidence>
<dbReference type="InterPro" id="IPR011701">
    <property type="entry name" value="MFS"/>
</dbReference>
<feature type="transmembrane region" description="Helical" evidence="8">
    <location>
        <begin position="353"/>
        <end position="372"/>
    </location>
</feature>
<proteinExistence type="predicted"/>
<dbReference type="GO" id="GO:0005886">
    <property type="term" value="C:plasma membrane"/>
    <property type="evidence" value="ECO:0007669"/>
    <property type="project" value="UniProtKB-SubCell"/>
</dbReference>
<dbReference type="Proteomes" id="UP000579945">
    <property type="component" value="Unassembled WGS sequence"/>
</dbReference>
<feature type="region of interest" description="Disordered" evidence="7">
    <location>
        <begin position="479"/>
        <end position="499"/>
    </location>
</feature>
<dbReference type="AlphaFoldDB" id="A0A7W5UUV1"/>
<feature type="transmembrane region" description="Helical" evidence="8">
    <location>
        <begin position="251"/>
        <end position="268"/>
    </location>
</feature>
<feature type="transmembrane region" description="Helical" evidence="8">
    <location>
        <begin position="323"/>
        <end position="341"/>
    </location>
</feature>
<feature type="transmembrane region" description="Helical" evidence="8">
    <location>
        <begin position="126"/>
        <end position="149"/>
    </location>
</feature>
<feature type="transmembrane region" description="Helical" evidence="8">
    <location>
        <begin position="420"/>
        <end position="444"/>
    </location>
</feature>
<dbReference type="RefSeq" id="WP_221240925.1">
    <property type="nucleotide sequence ID" value="NZ_JACIBV010000001.1"/>
</dbReference>
<feature type="transmembrane region" description="Helical" evidence="8">
    <location>
        <begin position="219"/>
        <end position="239"/>
    </location>
</feature>
<dbReference type="Gene3D" id="1.20.1720.10">
    <property type="entry name" value="Multidrug resistance protein D"/>
    <property type="match status" value="1"/>
</dbReference>
<evidence type="ECO:0000256" key="4">
    <source>
        <dbReference type="ARBA" id="ARBA00022692"/>
    </source>
</evidence>
<evidence type="ECO:0000256" key="7">
    <source>
        <dbReference type="SAM" id="MobiDB-lite"/>
    </source>
</evidence>
<dbReference type="InterPro" id="IPR036259">
    <property type="entry name" value="MFS_trans_sf"/>
</dbReference>
<evidence type="ECO:0000256" key="5">
    <source>
        <dbReference type="ARBA" id="ARBA00022989"/>
    </source>
</evidence>
<feature type="transmembrane region" description="Helical" evidence="8">
    <location>
        <begin position="33"/>
        <end position="57"/>
    </location>
</feature>
<keyword evidence="11" id="KW-1185">Reference proteome</keyword>
<keyword evidence="2" id="KW-0813">Transport</keyword>
<dbReference type="GO" id="GO:0022857">
    <property type="term" value="F:transmembrane transporter activity"/>
    <property type="evidence" value="ECO:0007669"/>
    <property type="project" value="InterPro"/>
</dbReference>
<feature type="domain" description="Major facilitator superfamily (MFS) profile" evidence="9">
    <location>
        <begin position="35"/>
        <end position="480"/>
    </location>
</feature>
<sequence length="499" mass="51991">MQGRENPPVHLEKTRAEGEAVTIDGGRMTSEQAWVLALASLASFMMALDSLVVTTALSTIRQDLTASLEALEWTVNAYNLTFAVLLLTGAALGDRFGRRRMFAVGLAVFTVASAACALSPDIGMLIASRALQGVGAAMVLPLSLTLISAMFPPQQRGKAMGLYLGITGLATFSGPFVGGVIAEGLAWQWIFWLNLPIGVIAIILTARRVEESLGPNSRLDLVGVVLVTLGAFGIVWGLVRGNAAGWGSAEVLGAMVLGVALVVAFVLWERRTKAPMLPMRFFRLRAFATANPANFLVFASLYGTMFFLAQYFQTVQGEGPLGAGLRLMPWTATLMVCAPIAGRLADKVGERKFVVGGLLLQALGMGWIALVADTDTSYLELVPALIVGGAGLSMAMPAAQKAVVGAVRAQEIGQASGAFMMLRIFGGVFGVAVSVAVFASAGGYASDEEFSAGFTAAMGAVTVLAFAGMLVALGMPGRRPSAVAAPPRPASAAGTSPRR</sequence>
<dbReference type="InterPro" id="IPR004638">
    <property type="entry name" value="EmrB-like"/>
</dbReference>
<name>A0A7W5UUV1_9ACTN</name>
<feature type="transmembrane region" description="Helical" evidence="8">
    <location>
        <begin position="187"/>
        <end position="207"/>
    </location>
</feature>
<dbReference type="NCBIfam" id="TIGR00711">
    <property type="entry name" value="efflux_EmrB"/>
    <property type="match status" value="1"/>
</dbReference>
<comment type="subcellular location">
    <subcellularLocation>
        <location evidence="1">Cell membrane</location>
        <topology evidence="1">Multi-pass membrane protein</topology>
    </subcellularLocation>
</comment>
<organism evidence="10 11">
    <name type="scientific">Nonomuraea dietziae</name>
    <dbReference type="NCBI Taxonomy" id="65515"/>
    <lineage>
        <taxon>Bacteria</taxon>
        <taxon>Bacillati</taxon>
        <taxon>Actinomycetota</taxon>
        <taxon>Actinomycetes</taxon>
        <taxon>Streptosporangiales</taxon>
        <taxon>Streptosporangiaceae</taxon>
        <taxon>Nonomuraea</taxon>
    </lineage>
</organism>
<dbReference type="SUPFAM" id="SSF103473">
    <property type="entry name" value="MFS general substrate transporter"/>
    <property type="match status" value="1"/>
</dbReference>
<protein>
    <submittedName>
        <fullName evidence="10">EmrB/QacA subfamily drug resistance transporter</fullName>
    </submittedName>
</protein>